<gene>
    <name evidence="6" type="ORF">Pmani_005818</name>
</gene>
<accession>A0AAE1QBH5</accession>
<sequence>MQMLISLKTRLTLCLDDHAVASWTSLDADNPLGSHFNKHELPLNEDILNRSNRTWCCMNYTNMRKTVPLEDEGHTTCHVVLFTEVENAAELRQLIMKGQVEASLVKPEMAVDVFPVVVAANKAVRSQAAKKMVTRSVFSEILFNLSPTKNITESLKTFGLGDSDKSVLAVVLEGSEEAQTGKMEKLMTQIKGQVTDLIHLSSLTDEKRVRELYKIPDPELTVSSLSEAVVSRVACKEFFTL</sequence>
<dbReference type="GO" id="GO:0005829">
    <property type="term" value="C:cytosol"/>
    <property type="evidence" value="ECO:0007669"/>
    <property type="project" value="TreeGrafter"/>
</dbReference>
<dbReference type="AlphaFoldDB" id="A0AAE1QBH5"/>
<evidence type="ECO:0000256" key="5">
    <source>
        <dbReference type="RuleBase" id="RU004398"/>
    </source>
</evidence>
<dbReference type="PANTHER" id="PTHR15840">
    <property type="entry name" value="CGI-121 FAMILY MEMBER"/>
    <property type="match status" value="1"/>
</dbReference>
<reference evidence="6" key="1">
    <citation type="submission" date="2023-11" db="EMBL/GenBank/DDBJ databases">
        <title>Genome assemblies of two species of porcelain crab, Petrolisthes cinctipes and Petrolisthes manimaculis (Anomura: Porcellanidae).</title>
        <authorList>
            <person name="Angst P."/>
        </authorList>
    </citation>
    <scope>NUCLEOTIDE SEQUENCE</scope>
    <source>
        <strain evidence="6">PB745_02</strain>
        <tissue evidence="6">Gill</tissue>
    </source>
</reference>
<dbReference type="GO" id="GO:0002949">
    <property type="term" value="P:tRNA threonylcarbamoyladenosine modification"/>
    <property type="evidence" value="ECO:0007669"/>
    <property type="project" value="TreeGrafter"/>
</dbReference>
<dbReference type="Pfam" id="PF08617">
    <property type="entry name" value="CGI-121"/>
    <property type="match status" value="1"/>
</dbReference>
<keyword evidence="7" id="KW-1185">Reference proteome</keyword>
<dbReference type="Gene3D" id="3.30.2380.10">
    <property type="entry name" value="CGI121/TPRKB"/>
    <property type="match status" value="1"/>
</dbReference>
<evidence type="ECO:0000313" key="7">
    <source>
        <dbReference type="Proteomes" id="UP001292094"/>
    </source>
</evidence>
<dbReference type="InterPro" id="IPR036504">
    <property type="entry name" value="CGI121/TPRKB_sf"/>
</dbReference>
<organism evidence="6 7">
    <name type="scientific">Petrolisthes manimaculis</name>
    <dbReference type="NCBI Taxonomy" id="1843537"/>
    <lineage>
        <taxon>Eukaryota</taxon>
        <taxon>Metazoa</taxon>
        <taxon>Ecdysozoa</taxon>
        <taxon>Arthropoda</taxon>
        <taxon>Crustacea</taxon>
        <taxon>Multicrustacea</taxon>
        <taxon>Malacostraca</taxon>
        <taxon>Eumalacostraca</taxon>
        <taxon>Eucarida</taxon>
        <taxon>Decapoda</taxon>
        <taxon>Pleocyemata</taxon>
        <taxon>Anomura</taxon>
        <taxon>Galatheoidea</taxon>
        <taxon>Porcellanidae</taxon>
        <taxon>Petrolisthes</taxon>
    </lineage>
</organism>
<comment type="similarity">
    <text evidence="2 5">Belongs to the CGI121/TPRKB family.</text>
</comment>
<dbReference type="NCBIfam" id="NF011465">
    <property type="entry name" value="PRK14886.1-1"/>
    <property type="match status" value="1"/>
</dbReference>
<comment type="subcellular location">
    <subcellularLocation>
        <location evidence="1">Nucleus</location>
    </subcellularLocation>
</comment>
<evidence type="ECO:0000256" key="1">
    <source>
        <dbReference type="ARBA" id="ARBA00004123"/>
    </source>
</evidence>
<dbReference type="GO" id="GO:0000408">
    <property type="term" value="C:EKC/KEOPS complex"/>
    <property type="evidence" value="ECO:0007669"/>
    <property type="project" value="TreeGrafter"/>
</dbReference>
<dbReference type="PANTHER" id="PTHR15840:SF10">
    <property type="entry name" value="EKC_KEOPS COMPLEX SUBUNIT TPRKB"/>
    <property type="match status" value="1"/>
</dbReference>
<evidence type="ECO:0000313" key="6">
    <source>
        <dbReference type="EMBL" id="KAK4323506.1"/>
    </source>
</evidence>
<keyword evidence="3" id="KW-0819">tRNA processing</keyword>
<dbReference type="EMBL" id="JAWZYT010000437">
    <property type="protein sequence ID" value="KAK4323506.1"/>
    <property type="molecule type" value="Genomic_DNA"/>
</dbReference>
<dbReference type="Proteomes" id="UP001292094">
    <property type="component" value="Unassembled WGS sequence"/>
</dbReference>
<dbReference type="GO" id="GO:0005634">
    <property type="term" value="C:nucleus"/>
    <property type="evidence" value="ECO:0007669"/>
    <property type="project" value="UniProtKB-SubCell"/>
</dbReference>
<protein>
    <submittedName>
        <fullName evidence="6">Uncharacterized protein</fullName>
    </submittedName>
</protein>
<dbReference type="InterPro" id="IPR013926">
    <property type="entry name" value="CGI121/TPRKB"/>
</dbReference>
<name>A0AAE1QBH5_9EUCA</name>
<evidence type="ECO:0000256" key="2">
    <source>
        <dbReference type="ARBA" id="ARBA00005546"/>
    </source>
</evidence>
<keyword evidence="4 5" id="KW-0539">Nucleus</keyword>
<evidence type="ECO:0000256" key="3">
    <source>
        <dbReference type="ARBA" id="ARBA00022694"/>
    </source>
</evidence>
<dbReference type="SUPFAM" id="SSF143870">
    <property type="entry name" value="PF0523-like"/>
    <property type="match status" value="1"/>
</dbReference>
<proteinExistence type="inferred from homology"/>
<comment type="caution">
    <text evidence="6">The sequence shown here is derived from an EMBL/GenBank/DDBJ whole genome shotgun (WGS) entry which is preliminary data.</text>
</comment>
<evidence type="ECO:0000256" key="4">
    <source>
        <dbReference type="ARBA" id="ARBA00023242"/>
    </source>
</evidence>